<keyword evidence="3" id="KW-1185">Reference proteome</keyword>
<dbReference type="EMBL" id="CP001848">
    <property type="protein sequence ID" value="ADB15497.1"/>
    <property type="molecule type" value="Genomic_DNA"/>
</dbReference>
<keyword evidence="1" id="KW-0472">Membrane</keyword>
<evidence type="ECO:0000313" key="3">
    <source>
        <dbReference type="Proteomes" id="UP000001887"/>
    </source>
</evidence>
<dbReference type="AlphaFoldDB" id="D2R6B9"/>
<dbReference type="STRING" id="530564.Psta_0812"/>
<feature type="transmembrane region" description="Helical" evidence="1">
    <location>
        <begin position="46"/>
        <end position="68"/>
    </location>
</feature>
<dbReference type="KEGG" id="psl:Psta_0812"/>
<feature type="transmembrane region" description="Helical" evidence="1">
    <location>
        <begin position="16"/>
        <end position="34"/>
    </location>
</feature>
<accession>D2R6B9</accession>
<dbReference type="HOGENOM" id="CLU_2274775_0_0_0"/>
<organism evidence="2 3">
    <name type="scientific">Pirellula staleyi (strain ATCC 27377 / DSM 6068 / ICPB 4128)</name>
    <name type="common">Pirella staleyi</name>
    <dbReference type="NCBI Taxonomy" id="530564"/>
    <lineage>
        <taxon>Bacteria</taxon>
        <taxon>Pseudomonadati</taxon>
        <taxon>Planctomycetota</taxon>
        <taxon>Planctomycetia</taxon>
        <taxon>Pirellulales</taxon>
        <taxon>Pirellulaceae</taxon>
        <taxon>Pirellula</taxon>
    </lineage>
</organism>
<proteinExistence type="predicted"/>
<gene>
    <name evidence="2" type="ordered locus">Psta_0812</name>
</gene>
<reference evidence="2 3" key="1">
    <citation type="journal article" date="2009" name="Stand. Genomic Sci.">
        <title>Complete genome sequence of Pirellula staleyi type strain (ATCC 27377).</title>
        <authorList>
            <person name="Clum A."/>
            <person name="Tindall B.J."/>
            <person name="Sikorski J."/>
            <person name="Ivanova N."/>
            <person name="Mavrommatis K."/>
            <person name="Lucas S."/>
            <person name="Glavina del Rio T."/>
            <person name="Nolan M."/>
            <person name="Chen F."/>
            <person name="Tice H."/>
            <person name="Pitluck S."/>
            <person name="Cheng J.F."/>
            <person name="Chertkov O."/>
            <person name="Brettin T."/>
            <person name="Han C."/>
            <person name="Detter J.C."/>
            <person name="Kuske C."/>
            <person name="Bruce D."/>
            <person name="Goodwin L."/>
            <person name="Ovchinikova G."/>
            <person name="Pati A."/>
            <person name="Mikhailova N."/>
            <person name="Chen A."/>
            <person name="Palaniappan K."/>
            <person name="Land M."/>
            <person name="Hauser L."/>
            <person name="Chang Y.J."/>
            <person name="Jeffries C.D."/>
            <person name="Chain P."/>
            <person name="Rohde M."/>
            <person name="Goker M."/>
            <person name="Bristow J."/>
            <person name="Eisen J.A."/>
            <person name="Markowitz V."/>
            <person name="Hugenholtz P."/>
            <person name="Kyrpides N.C."/>
            <person name="Klenk H.P."/>
            <person name="Lapidus A."/>
        </authorList>
    </citation>
    <scope>NUCLEOTIDE SEQUENCE [LARGE SCALE GENOMIC DNA]</scope>
    <source>
        <strain evidence="3">ATCC 27377 / DSM 6068 / ICPB 4128</strain>
    </source>
</reference>
<evidence type="ECO:0000313" key="2">
    <source>
        <dbReference type="EMBL" id="ADB15497.1"/>
    </source>
</evidence>
<keyword evidence="1" id="KW-1133">Transmembrane helix</keyword>
<dbReference type="Proteomes" id="UP000001887">
    <property type="component" value="Chromosome"/>
</dbReference>
<feature type="transmembrane region" description="Helical" evidence="1">
    <location>
        <begin position="80"/>
        <end position="101"/>
    </location>
</feature>
<sequence length="102" mass="10971">MDDQASEPRHYTRQPWWVIPLAAVVVALLPLLKFGKFYALARKSGLSLLEGFFFMGAAGAVGASILVISSHIRSSFWSHTVLVAGILLVAVMVSAVSVLLAM</sequence>
<protein>
    <submittedName>
        <fullName evidence="2">Uncharacterized protein</fullName>
    </submittedName>
</protein>
<evidence type="ECO:0000256" key="1">
    <source>
        <dbReference type="SAM" id="Phobius"/>
    </source>
</evidence>
<name>D2R6B9_PIRSD</name>
<keyword evidence="1" id="KW-0812">Transmembrane</keyword>